<feature type="compositionally biased region" description="Pro residues" evidence="1">
    <location>
        <begin position="138"/>
        <end position="147"/>
    </location>
</feature>
<proteinExistence type="predicted"/>
<accession>A0ABP5PSJ1</accession>
<feature type="compositionally biased region" description="Polar residues" evidence="1">
    <location>
        <begin position="100"/>
        <end position="113"/>
    </location>
</feature>
<feature type="domain" description="DUF2510" evidence="3">
    <location>
        <begin position="19"/>
        <end position="51"/>
    </location>
</feature>
<name>A0ABP5PSJ1_9ACTN</name>
<evidence type="ECO:0000256" key="2">
    <source>
        <dbReference type="SAM" id="Phobius"/>
    </source>
</evidence>
<evidence type="ECO:0000259" key="3">
    <source>
        <dbReference type="Pfam" id="PF10708"/>
    </source>
</evidence>
<organism evidence="4 5">
    <name type="scientific">Nonomuraea monospora</name>
    <dbReference type="NCBI Taxonomy" id="568818"/>
    <lineage>
        <taxon>Bacteria</taxon>
        <taxon>Bacillati</taxon>
        <taxon>Actinomycetota</taxon>
        <taxon>Actinomycetes</taxon>
        <taxon>Streptosporangiales</taxon>
        <taxon>Streptosporangiaceae</taxon>
        <taxon>Nonomuraea</taxon>
    </lineage>
</organism>
<keyword evidence="2" id="KW-0812">Transmembrane</keyword>
<feature type="region of interest" description="Disordered" evidence="1">
    <location>
        <begin position="181"/>
        <end position="229"/>
    </location>
</feature>
<keyword evidence="2" id="KW-0472">Membrane</keyword>
<dbReference type="EMBL" id="BAAAQX010000042">
    <property type="protein sequence ID" value="GAA2214650.1"/>
    <property type="molecule type" value="Genomic_DNA"/>
</dbReference>
<protein>
    <recommendedName>
        <fullName evidence="3">DUF2510 domain-containing protein</fullName>
    </recommendedName>
</protein>
<dbReference type="Pfam" id="PF10708">
    <property type="entry name" value="DUF2510"/>
    <property type="match status" value="1"/>
</dbReference>
<reference evidence="5" key="1">
    <citation type="journal article" date="2019" name="Int. J. Syst. Evol. Microbiol.">
        <title>The Global Catalogue of Microorganisms (GCM) 10K type strain sequencing project: providing services to taxonomists for standard genome sequencing and annotation.</title>
        <authorList>
            <consortium name="The Broad Institute Genomics Platform"/>
            <consortium name="The Broad Institute Genome Sequencing Center for Infectious Disease"/>
            <person name="Wu L."/>
            <person name="Ma J."/>
        </authorList>
    </citation>
    <scope>NUCLEOTIDE SEQUENCE [LARGE SCALE GENOMIC DNA]</scope>
    <source>
        <strain evidence="5">JCM 16114</strain>
    </source>
</reference>
<feature type="transmembrane region" description="Helical" evidence="2">
    <location>
        <begin position="155"/>
        <end position="177"/>
    </location>
</feature>
<feature type="compositionally biased region" description="Polar residues" evidence="1">
    <location>
        <begin position="185"/>
        <end position="194"/>
    </location>
</feature>
<feature type="compositionally biased region" description="Low complexity" evidence="1">
    <location>
        <begin position="119"/>
        <end position="136"/>
    </location>
</feature>
<feature type="region of interest" description="Disordered" evidence="1">
    <location>
        <begin position="30"/>
        <end position="147"/>
    </location>
</feature>
<feature type="compositionally biased region" description="Pro residues" evidence="1">
    <location>
        <begin position="52"/>
        <end position="66"/>
    </location>
</feature>
<dbReference type="InterPro" id="IPR018929">
    <property type="entry name" value="DUF2510"/>
</dbReference>
<evidence type="ECO:0000313" key="5">
    <source>
        <dbReference type="Proteomes" id="UP001499843"/>
    </source>
</evidence>
<comment type="caution">
    <text evidence="4">The sequence shown here is derived from an EMBL/GenBank/DDBJ whole genome shotgun (WGS) entry which is preliminary data.</text>
</comment>
<evidence type="ECO:0000313" key="4">
    <source>
        <dbReference type="EMBL" id="GAA2214650.1"/>
    </source>
</evidence>
<dbReference type="Proteomes" id="UP001499843">
    <property type="component" value="Unassembled WGS sequence"/>
</dbReference>
<keyword evidence="2" id="KW-1133">Transmembrane helix</keyword>
<keyword evidence="5" id="KW-1185">Reference proteome</keyword>
<feature type="compositionally biased region" description="Low complexity" evidence="1">
    <location>
        <begin position="79"/>
        <end position="96"/>
    </location>
</feature>
<gene>
    <name evidence="4" type="ORF">GCM10009850_101150</name>
</gene>
<evidence type="ECO:0000256" key="1">
    <source>
        <dbReference type="SAM" id="MobiDB-lite"/>
    </source>
</evidence>
<sequence>MHLKAVLTNLANMTTQTPAGWYPDPYGEPQLRWWDGNQWTDATHAQEQGPAQPQPSSGPQPQPPSQPHSQPQAQPPSQPQFQAQPPSQPQSQPGPGWSMTPANPTAQFGQPTYGQGAYGAPSAPTQQQQQPQWGGAPLPGPGYGPPPKQSNPLPWVFGGLAALLVIALIVVAGIFFINSGDRDNTAQPRQSDTFEPQQPPTNEPPTQQQPLPSQGAEFPQPVGGVVTDPRAGVSFQVPDDWDVAAPADVNSGSPTDQQFTAGVKAVSHENYQGDGDWIGNVYTGVLNELYPYTGVSGMGDTAKAVFVHFSTQYYQLAHESKVVADKAMKIGDRDAYVLQFELDFTKISEENGYKWKKENGAIVLMDRGEGQSPAIIYVSVPDNLGTDVVSKVLSSLKPA</sequence>